<gene>
    <name evidence="2" type="ORF">J0H12_07470</name>
</gene>
<organism evidence="2 3">
    <name type="scientific">Candidatus Paracaedimonas acanthamoebae</name>
    <dbReference type="NCBI Taxonomy" id="244581"/>
    <lineage>
        <taxon>Bacteria</taxon>
        <taxon>Pseudomonadati</taxon>
        <taxon>Pseudomonadota</taxon>
        <taxon>Alphaproteobacteria</taxon>
        <taxon>Holosporales</taxon>
        <taxon>Caedimonadaceae</taxon>
        <taxon>Candidatus Paracaedimonas</taxon>
    </lineage>
</organism>
<dbReference type="EMBL" id="JAFKGL010000042">
    <property type="protein sequence ID" value="MBN9413737.1"/>
    <property type="molecule type" value="Genomic_DNA"/>
</dbReference>
<evidence type="ECO:0000256" key="1">
    <source>
        <dbReference type="SAM" id="Coils"/>
    </source>
</evidence>
<evidence type="ECO:0000313" key="2">
    <source>
        <dbReference type="EMBL" id="MBN9413737.1"/>
    </source>
</evidence>
<accession>A0A8J7TV17</accession>
<comment type="caution">
    <text evidence="2">The sequence shown here is derived from an EMBL/GenBank/DDBJ whole genome shotgun (WGS) entry which is preliminary data.</text>
</comment>
<keyword evidence="1" id="KW-0175">Coiled coil</keyword>
<protein>
    <submittedName>
        <fullName evidence="2">Uncharacterized protein</fullName>
    </submittedName>
</protein>
<name>A0A8J7TV17_9PROT</name>
<evidence type="ECO:0000313" key="3">
    <source>
        <dbReference type="Proteomes" id="UP000664414"/>
    </source>
</evidence>
<proteinExistence type="predicted"/>
<dbReference type="AlphaFoldDB" id="A0A8J7TV17"/>
<reference evidence="2" key="1">
    <citation type="submission" date="2021-02" db="EMBL/GenBank/DDBJ databases">
        <title>Thiocyanate and organic carbon inputs drive convergent selection for specific autotrophic Afipia and Thiobacillus strains within complex microbiomes.</title>
        <authorList>
            <person name="Huddy R.J."/>
            <person name="Sachdeva R."/>
            <person name="Kadzinga F."/>
            <person name="Kantor R.S."/>
            <person name="Harrison S.T.L."/>
            <person name="Banfield J.F."/>
        </authorList>
    </citation>
    <scope>NUCLEOTIDE SEQUENCE</scope>
    <source>
        <strain evidence="2">SCN18_10_11_15_R4_P_38_20</strain>
    </source>
</reference>
<dbReference type="Proteomes" id="UP000664414">
    <property type="component" value="Unassembled WGS sequence"/>
</dbReference>
<feature type="coiled-coil region" evidence="1">
    <location>
        <begin position="75"/>
        <end position="109"/>
    </location>
</feature>
<sequence length="166" mass="19443">MLPEARIKKPEYTQLISLLQTQDQLVKLRVSLINKIHSLFNSNGIKIKKEVLTSKEGFERVTQEHTWLSLEQIEIDIIAEQLEAIRKSLKKLEKEITSFAQNLSGYKNLISIKGMSYIKKKGYRTWYHKSYYGCRNKVENTFYRLKIILAESLIQGTGIISRQRHI</sequence>